<dbReference type="PANTHER" id="PTHR46825">
    <property type="entry name" value="D-ALANYL-D-ALANINE-CARBOXYPEPTIDASE/ENDOPEPTIDASE AMPH"/>
    <property type="match status" value="1"/>
</dbReference>
<dbReference type="PROSITE" id="PS51257">
    <property type="entry name" value="PROKAR_LIPOPROTEIN"/>
    <property type="match status" value="1"/>
</dbReference>
<dbReference type="InterPro" id="IPR050491">
    <property type="entry name" value="AmpC-like"/>
</dbReference>
<keyword evidence="5" id="KW-1185">Reference proteome</keyword>
<dbReference type="PANTHER" id="PTHR46825:SF11">
    <property type="entry name" value="PENICILLIN-BINDING PROTEIN 4"/>
    <property type="match status" value="1"/>
</dbReference>
<dbReference type="GO" id="GO:0016020">
    <property type="term" value="C:membrane"/>
    <property type="evidence" value="ECO:0007669"/>
    <property type="project" value="UniProtKB-SubCell"/>
</dbReference>
<sequence>MKGQEMSVKQKKMALLVMAQTICIGLAACTSVSERPGPITSHASQPAKTANHREVTPDLEPILEELRAEYGVPALAAAVVKGTGIVQANAVGNRVVDAPSPVTKADRFHLGSITKPITATMIATLVEEGRLTWQSTPASVFPDLAAEMNPALAKVTLEQLLSHRAGLASFTDDAEFEMLPAFTGSAEQKRRAYVKWLLSRKPEKQPGAEYVYSNAGYAVAAVMAEQVSGQSWEHLIRSRIFQPLKMTRSGFGWPGLADQAQPWGHRGTAGKLVPHPPTDAYQFPAVVGPGGDIHASIEDLARFAQLHLRGLTGTPRLLSSPTFKQLHTPVADDYGLGWNQQVIKGNTVSTHLGSAETFFAIIFVSPAQDIAIVVATNAPEEPGQTAAFKTLSALLRTYAPVTQVVK</sequence>
<accession>A0A918W7C1</accession>
<dbReference type="AlphaFoldDB" id="A0A918W7C1"/>
<dbReference type="Proteomes" id="UP000646426">
    <property type="component" value="Unassembled WGS sequence"/>
</dbReference>
<evidence type="ECO:0000313" key="4">
    <source>
        <dbReference type="EMBL" id="GHA76942.1"/>
    </source>
</evidence>
<dbReference type="InterPro" id="IPR001466">
    <property type="entry name" value="Beta-lactam-related"/>
</dbReference>
<keyword evidence="2" id="KW-0472">Membrane</keyword>
<dbReference type="GO" id="GO:0016787">
    <property type="term" value="F:hydrolase activity"/>
    <property type="evidence" value="ECO:0007669"/>
    <property type="project" value="UniProtKB-KW"/>
</dbReference>
<dbReference type="Pfam" id="PF00144">
    <property type="entry name" value="Beta-lactamase"/>
    <property type="match status" value="1"/>
</dbReference>
<reference evidence="4" key="2">
    <citation type="submission" date="2020-09" db="EMBL/GenBank/DDBJ databases">
        <authorList>
            <person name="Sun Q."/>
            <person name="Kim S."/>
        </authorList>
    </citation>
    <scope>NUCLEOTIDE SEQUENCE</scope>
    <source>
        <strain evidence="4">KCTC 23077</strain>
    </source>
</reference>
<keyword evidence="4" id="KW-0378">Hydrolase</keyword>
<protein>
    <submittedName>
        <fullName evidence="4">Serine hydrolase</fullName>
    </submittedName>
</protein>
<evidence type="ECO:0000256" key="2">
    <source>
        <dbReference type="ARBA" id="ARBA00023136"/>
    </source>
</evidence>
<reference evidence="4" key="1">
    <citation type="journal article" date="2014" name="Int. J. Syst. Evol. Microbiol.">
        <title>Complete genome sequence of Corynebacterium casei LMG S-19264T (=DSM 44701T), isolated from a smear-ripened cheese.</title>
        <authorList>
            <consortium name="US DOE Joint Genome Institute (JGI-PGF)"/>
            <person name="Walter F."/>
            <person name="Albersmeier A."/>
            <person name="Kalinowski J."/>
            <person name="Ruckert C."/>
        </authorList>
    </citation>
    <scope>NUCLEOTIDE SEQUENCE</scope>
    <source>
        <strain evidence="4">KCTC 23077</strain>
    </source>
</reference>
<gene>
    <name evidence="4" type="ORF">GCM10007067_12810</name>
</gene>
<comment type="subcellular location">
    <subcellularLocation>
        <location evidence="1">Membrane</location>
    </subcellularLocation>
</comment>
<dbReference type="EMBL" id="BMYD01000001">
    <property type="protein sequence ID" value="GHA76942.1"/>
    <property type="molecule type" value="Genomic_DNA"/>
</dbReference>
<evidence type="ECO:0000256" key="1">
    <source>
        <dbReference type="ARBA" id="ARBA00004370"/>
    </source>
</evidence>
<proteinExistence type="predicted"/>
<comment type="caution">
    <text evidence="4">The sequence shown here is derived from an EMBL/GenBank/DDBJ whole genome shotgun (WGS) entry which is preliminary data.</text>
</comment>
<dbReference type="SUPFAM" id="SSF56601">
    <property type="entry name" value="beta-lactamase/transpeptidase-like"/>
    <property type="match status" value="1"/>
</dbReference>
<evidence type="ECO:0000313" key="5">
    <source>
        <dbReference type="Proteomes" id="UP000646426"/>
    </source>
</evidence>
<organism evidence="4 5">
    <name type="scientific">Cognatilysobacter bugurensis</name>
    <dbReference type="NCBI Taxonomy" id="543356"/>
    <lineage>
        <taxon>Bacteria</taxon>
        <taxon>Pseudomonadati</taxon>
        <taxon>Pseudomonadota</taxon>
        <taxon>Gammaproteobacteria</taxon>
        <taxon>Lysobacterales</taxon>
        <taxon>Lysobacteraceae</taxon>
        <taxon>Cognatilysobacter</taxon>
    </lineage>
</organism>
<dbReference type="Gene3D" id="3.40.710.10">
    <property type="entry name" value="DD-peptidase/beta-lactamase superfamily"/>
    <property type="match status" value="1"/>
</dbReference>
<name>A0A918W7C1_9GAMM</name>
<evidence type="ECO:0000259" key="3">
    <source>
        <dbReference type="Pfam" id="PF00144"/>
    </source>
</evidence>
<feature type="domain" description="Beta-lactamase-related" evidence="3">
    <location>
        <begin position="62"/>
        <end position="384"/>
    </location>
</feature>
<dbReference type="InterPro" id="IPR012338">
    <property type="entry name" value="Beta-lactam/transpept-like"/>
</dbReference>